<protein>
    <submittedName>
        <fullName evidence="3">IS5 family transposase</fullName>
    </submittedName>
</protein>
<dbReference type="InterPro" id="IPR002559">
    <property type="entry name" value="Transposase_11"/>
</dbReference>
<name>A0ABW7APF6_9ACTN</name>
<reference evidence="3 4" key="1">
    <citation type="submission" date="2024-10" db="EMBL/GenBank/DDBJ databases">
        <authorList>
            <person name="Topkara A.R."/>
            <person name="Saygin H."/>
        </authorList>
    </citation>
    <scope>NUCLEOTIDE SEQUENCE [LARGE SCALE GENOMIC DNA]</scope>
    <source>
        <strain evidence="3 4">M3C6</strain>
    </source>
</reference>
<dbReference type="Pfam" id="PF01609">
    <property type="entry name" value="DDE_Tnp_1"/>
    <property type="match status" value="1"/>
</dbReference>
<sequence length="278" mass="30812">MSERKPYPSDLSDERWALIEPVITAWKAAHPSVSGHQGSYEMREIINAILYQGRTGCQWDFLPHDLPPRSAVYYYFAAWRKDGTDKTIHDLLRWQTREKHRRLADPSLVVLDTQSIHAAAGVPSDTTGGDAAKKVPGRKRGLAVDVLGLVIAVVVLAASAHDNTAGIALLDRVAAATPPGSVRTALVDQGFKNAVVTHGATHGIDVKVVERNPADRGFVPQPKRWVVEQTYGTLALHRRLVRDYEHHPSSSESRVYWAMTDVMARRLTGTSHPPWRPT</sequence>
<dbReference type="NCBIfam" id="NF033580">
    <property type="entry name" value="transpos_IS5_3"/>
    <property type="match status" value="1"/>
</dbReference>
<comment type="caution">
    <text evidence="3">The sequence shown here is derived from an EMBL/GenBank/DDBJ whole genome shotgun (WGS) entry which is preliminary data.</text>
</comment>
<dbReference type="InterPro" id="IPR025161">
    <property type="entry name" value="IS402-like_dom"/>
</dbReference>
<evidence type="ECO:0000259" key="1">
    <source>
        <dbReference type="Pfam" id="PF01609"/>
    </source>
</evidence>
<feature type="domain" description="Insertion element IS402-like" evidence="2">
    <location>
        <begin position="11"/>
        <end position="89"/>
    </location>
</feature>
<dbReference type="PANTHER" id="PTHR30007">
    <property type="entry name" value="PHP DOMAIN PROTEIN"/>
    <property type="match status" value="1"/>
</dbReference>
<proteinExistence type="predicted"/>
<organism evidence="3 4">
    <name type="scientific">Nonomuraea marmarensis</name>
    <dbReference type="NCBI Taxonomy" id="3351344"/>
    <lineage>
        <taxon>Bacteria</taxon>
        <taxon>Bacillati</taxon>
        <taxon>Actinomycetota</taxon>
        <taxon>Actinomycetes</taxon>
        <taxon>Streptosporangiales</taxon>
        <taxon>Streptosporangiaceae</taxon>
        <taxon>Nonomuraea</taxon>
    </lineage>
</organism>
<feature type="domain" description="Transposase IS4-like" evidence="1">
    <location>
        <begin position="105"/>
        <end position="206"/>
    </location>
</feature>
<dbReference type="EMBL" id="JBICRM010000035">
    <property type="protein sequence ID" value="MFG1709296.1"/>
    <property type="molecule type" value="Genomic_DNA"/>
</dbReference>
<dbReference type="RefSeq" id="WP_393173937.1">
    <property type="nucleotide sequence ID" value="NZ_JBICRM010000035.1"/>
</dbReference>
<accession>A0ABW7APF6</accession>
<keyword evidence="4" id="KW-1185">Reference proteome</keyword>
<gene>
    <name evidence="3" type="ORF">ACFLIM_39500</name>
</gene>
<evidence type="ECO:0000259" key="2">
    <source>
        <dbReference type="Pfam" id="PF13340"/>
    </source>
</evidence>
<dbReference type="PANTHER" id="PTHR30007:SF0">
    <property type="entry name" value="TRANSPOSASE"/>
    <property type="match status" value="1"/>
</dbReference>
<evidence type="ECO:0000313" key="4">
    <source>
        <dbReference type="Proteomes" id="UP001603978"/>
    </source>
</evidence>
<evidence type="ECO:0000313" key="3">
    <source>
        <dbReference type="EMBL" id="MFG1709296.1"/>
    </source>
</evidence>
<dbReference type="Proteomes" id="UP001603978">
    <property type="component" value="Unassembled WGS sequence"/>
</dbReference>
<dbReference type="Pfam" id="PF13340">
    <property type="entry name" value="DUF4096"/>
    <property type="match status" value="1"/>
</dbReference>